<organism evidence="11 12">
    <name type="scientific">Malassezia vespertilionis</name>
    <dbReference type="NCBI Taxonomy" id="2020962"/>
    <lineage>
        <taxon>Eukaryota</taxon>
        <taxon>Fungi</taxon>
        <taxon>Dikarya</taxon>
        <taxon>Basidiomycota</taxon>
        <taxon>Ustilaginomycotina</taxon>
        <taxon>Malasseziomycetes</taxon>
        <taxon>Malasseziales</taxon>
        <taxon>Malasseziaceae</taxon>
        <taxon>Malassezia</taxon>
    </lineage>
</organism>
<dbReference type="AlphaFoldDB" id="A0A2N1JE49"/>
<feature type="binding site" evidence="8">
    <location>
        <position position="87"/>
    </location>
    <ligand>
        <name>substrate</name>
    </ligand>
</feature>
<feature type="binding site" evidence="8">
    <location>
        <begin position="41"/>
        <end position="42"/>
    </location>
    <ligand>
        <name>substrate</name>
    </ligand>
</feature>
<protein>
    <recommendedName>
        <fullName evidence="2">thymidylate synthase</fullName>
        <ecNumber evidence="2">2.1.1.45</ecNumber>
    </recommendedName>
</protein>
<dbReference type="InterPro" id="IPR029033">
    <property type="entry name" value="His_PPase_superfam"/>
</dbReference>
<dbReference type="PROSITE" id="PS00091">
    <property type="entry name" value="THYMIDYLATE_SYNTHASE"/>
    <property type="match status" value="1"/>
</dbReference>
<comment type="catalytic activity">
    <reaction evidence="6">
        <text>dUMP + (6R)-5,10-methylene-5,6,7,8-tetrahydrofolate = 7,8-dihydrofolate + dTMP</text>
        <dbReference type="Rhea" id="RHEA:12104"/>
        <dbReference type="ChEBI" id="CHEBI:15636"/>
        <dbReference type="ChEBI" id="CHEBI:57451"/>
        <dbReference type="ChEBI" id="CHEBI:63528"/>
        <dbReference type="ChEBI" id="CHEBI:246422"/>
        <dbReference type="EC" id="2.1.1.45"/>
    </reaction>
</comment>
<dbReference type="UniPathway" id="UPA00575"/>
<dbReference type="GO" id="GO:0005739">
    <property type="term" value="C:mitochondrion"/>
    <property type="evidence" value="ECO:0007669"/>
    <property type="project" value="TreeGrafter"/>
</dbReference>
<dbReference type="SUPFAM" id="SSF53254">
    <property type="entry name" value="Phosphoglycerate mutase-like"/>
    <property type="match status" value="1"/>
</dbReference>
<keyword evidence="12" id="KW-1185">Reference proteome</keyword>
<accession>A0A2N1JE49</accession>
<feature type="domain" description="Thymidylate synthase/dCMP hydroxymethylase" evidence="10">
    <location>
        <begin position="257"/>
        <end position="553"/>
    </location>
</feature>
<dbReference type="CDD" id="cd00351">
    <property type="entry name" value="TS_Pyrimidine_HMase"/>
    <property type="match status" value="1"/>
</dbReference>
<dbReference type="FunFam" id="3.30.572.10:FF:000013">
    <property type="entry name" value="Thymidylate synthase"/>
    <property type="match status" value="1"/>
</dbReference>
<dbReference type="HAMAP" id="MF_00008">
    <property type="entry name" value="Thymidy_synth_bact"/>
    <property type="match status" value="1"/>
</dbReference>
<reference evidence="11 12" key="1">
    <citation type="submission" date="2017-10" db="EMBL/GenBank/DDBJ databases">
        <title>A novel species of cold-tolerant Malassezia isolated from bats.</title>
        <authorList>
            <person name="Lorch J.M."/>
            <person name="Palmer J.M."/>
            <person name="Vanderwolf K.J."/>
            <person name="Schmidt K.Z."/>
            <person name="Verant M.L."/>
            <person name="Weller T.J."/>
            <person name="Blehert D.S."/>
        </authorList>
    </citation>
    <scope>NUCLEOTIDE SEQUENCE [LARGE SCALE GENOMIC DNA]</scope>
    <source>
        <strain evidence="11 12">NWHC:44797-103</strain>
    </source>
</reference>
<dbReference type="OrthoDB" id="766at2759"/>
<gene>
    <name evidence="11" type="primary">TMP1</name>
    <name evidence="11" type="ORF">MVES_001290</name>
</gene>
<evidence type="ECO:0000256" key="8">
    <source>
        <dbReference type="PIRSR" id="PIRSR613078-2"/>
    </source>
</evidence>
<evidence type="ECO:0000256" key="1">
    <source>
        <dbReference type="ARBA" id="ARBA00004992"/>
    </source>
</evidence>
<dbReference type="Proteomes" id="UP000232875">
    <property type="component" value="Unassembled WGS sequence"/>
</dbReference>
<evidence type="ECO:0000256" key="5">
    <source>
        <dbReference type="ARBA" id="ARBA00022727"/>
    </source>
</evidence>
<dbReference type="InterPro" id="IPR020940">
    <property type="entry name" value="Thymidylate_synthase_AS"/>
</dbReference>
<dbReference type="Gene3D" id="3.30.572.10">
    <property type="entry name" value="Thymidylate synthase/dCMP hydroxymethylase domain"/>
    <property type="match status" value="1"/>
</dbReference>
<dbReference type="GO" id="GO:0006235">
    <property type="term" value="P:dTTP biosynthetic process"/>
    <property type="evidence" value="ECO:0007669"/>
    <property type="project" value="UniProtKB-UniPathway"/>
</dbReference>
<feature type="active site" description="Tele-phosphohistidine intermediate" evidence="7">
    <location>
        <position position="29"/>
    </location>
</feature>
<evidence type="ECO:0000256" key="7">
    <source>
        <dbReference type="PIRSR" id="PIRSR613078-1"/>
    </source>
</evidence>
<dbReference type="NCBIfam" id="TIGR03284">
    <property type="entry name" value="thym_sym"/>
    <property type="match status" value="1"/>
</dbReference>
<dbReference type="InterPro" id="IPR036926">
    <property type="entry name" value="Thymidate_synth/dCMP_Mease_sf"/>
</dbReference>
<dbReference type="GO" id="GO:0004799">
    <property type="term" value="F:thymidylate synthase activity"/>
    <property type="evidence" value="ECO:0007669"/>
    <property type="project" value="UniProtKB-EC"/>
</dbReference>
<dbReference type="GO" id="GO:0005829">
    <property type="term" value="C:cytosol"/>
    <property type="evidence" value="ECO:0007669"/>
    <property type="project" value="TreeGrafter"/>
</dbReference>
<evidence type="ECO:0000313" key="11">
    <source>
        <dbReference type="EMBL" id="PKI84830.1"/>
    </source>
</evidence>
<dbReference type="InterPro" id="IPR013078">
    <property type="entry name" value="His_Pase_superF_clade-1"/>
</dbReference>
<feature type="active site" description="Proton donor/acceptor" evidence="7">
    <location>
        <position position="118"/>
    </location>
</feature>
<dbReference type="PRINTS" id="PR00108">
    <property type="entry name" value="THYMDSNTHASE"/>
</dbReference>
<dbReference type="InterPro" id="IPR000398">
    <property type="entry name" value="Thymidylate_synthase"/>
</dbReference>
<evidence type="ECO:0000256" key="9">
    <source>
        <dbReference type="PROSITE-ProRule" id="PRU10016"/>
    </source>
</evidence>
<dbReference type="InterPro" id="IPR045097">
    <property type="entry name" value="Thymidate_synth/dCMP_Mease"/>
</dbReference>
<dbReference type="Pfam" id="PF00300">
    <property type="entry name" value="His_Phos_1"/>
    <property type="match status" value="1"/>
</dbReference>
<dbReference type="Pfam" id="PF00303">
    <property type="entry name" value="Thymidylat_synt"/>
    <property type="match status" value="1"/>
</dbReference>
<evidence type="ECO:0000256" key="4">
    <source>
        <dbReference type="ARBA" id="ARBA00022679"/>
    </source>
</evidence>
<sequence>MNRPKQSTPRQATARRAAMSMPRVILIRHGSTEWAKNGRHTGRTDIPLLPEGIDVAHAFGKKLLGGSSDDVINLHTLETIACSPRRRCLQTVDAIFGTPAQRDFVSLPRVEEYDDLREWDYGAYEGLTTTEIRKERPGWDIFRDGAPDDLNDASSPGESIAQVGERADRVLKRARAINEEKNRDVVLVTHGHFSRVLIARFIQLPVGMGAVFDMDTSAAVVLSYAHHSFKEPVLKAMFSPSIHPHLLSLSTRPHEEHQYLSLVADVMRDGVHRADRTGTGTRAIFAPHTTLKFDLRGNTLPLLTTKRVFSRGMIEELLWFISGNTDANWLAERNIHIWDGNGSHDFLTKRGLGHRREGDLGPVYGFQWRHFGAQYVDADTDYTGKGVDQLAQVIHQIKTNPTDRRILLSAWNPPDLPLMALPPCHILCQFFVVPPTEDEAQEGKLPQLSCQMYQRSCDLGLGVPFNIASYSLLTHLIAHVTGCEAAEFTLAMGDAHVYLDHIEPLKVQLQREPREFPKLKLMRKVDNIDDFRLEDITIENYHPHSKLDMKMSV</sequence>
<comment type="pathway">
    <text evidence="1">Pyrimidine metabolism; dTTP biosynthesis.</text>
</comment>
<feature type="binding site" evidence="8">
    <location>
        <begin position="118"/>
        <end position="121"/>
    </location>
    <ligand>
        <name>substrate</name>
    </ligand>
</feature>
<dbReference type="EC" id="2.1.1.45" evidence="2"/>
<dbReference type="STRING" id="2020962.A0A2N1JE49"/>
<dbReference type="PANTHER" id="PTHR11548:SF2">
    <property type="entry name" value="THYMIDYLATE SYNTHASE"/>
    <property type="match status" value="1"/>
</dbReference>
<evidence type="ECO:0000256" key="6">
    <source>
        <dbReference type="ARBA" id="ARBA00047344"/>
    </source>
</evidence>
<name>A0A2N1JE49_9BASI</name>
<dbReference type="InterPro" id="IPR023451">
    <property type="entry name" value="Thymidate_synth/dCMP_Mease_dom"/>
</dbReference>
<proteinExistence type="inferred from homology"/>
<dbReference type="GO" id="GO:0032259">
    <property type="term" value="P:methylation"/>
    <property type="evidence" value="ECO:0007669"/>
    <property type="project" value="UniProtKB-KW"/>
</dbReference>
<evidence type="ECO:0000259" key="10">
    <source>
        <dbReference type="Pfam" id="PF00303"/>
    </source>
</evidence>
<keyword evidence="4" id="KW-0808">Transferase</keyword>
<dbReference type="SMART" id="SM00855">
    <property type="entry name" value="PGAM"/>
    <property type="match status" value="1"/>
</dbReference>
<dbReference type="Gene3D" id="3.40.50.1240">
    <property type="entry name" value="Phosphoglycerate mutase-like"/>
    <property type="match status" value="1"/>
</dbReference>
<keyword evidence="5" id="KW-0545">Nucleotide biosynthesis</keyword>
<dbReference type="PANTHER" id="PTHR11548">
    <property type="entry name" value="THYMIDYLATE SYNTHASE 1"/>
    <property type="match status" value="1"/>
</dbReference>
<keyword evidence="3" id="KW-0489">Methyltransferase</keyword>
<dbReference type="CDD" id="cd07067">
    <property type="entry name" value="HP_PGM_like"/>
    <property type="match status" value="1"/>
</dbReference>
<feature type="active site" evidence="9">
    <location>
        <position position="424"/>
    </location>
</feature>
<evidence type="ECO:0000256" key="3">
    <source>
        <dbReference type="ARBA" id="ARBA00022603"/>
    </source>
</evidence>
<evidence type="ECO:0000313" key="12">
    <source>
        <dbReference type="Proteomes" id="UP000232875"/>
    </source>
</evidence>
<dbReference type="GO" id="GO:0006231">
    <property type="term" value="P:dTMP biosynthetic process"/>
    <property type="evidence" value="ECO:0007669"/>
    <property type="project" value="InterPro"/>
</dbReference>
<dbReference type="EMBL" id="KZ454988">
    <property type="protein sequence ID" value="PKI84830.1"/>
    <property type="molecule type" value="Genomic_DNA"/>
</dbReference>
<evidence type="ECO:0000256" key="2">
    <source>
        <dbReference type="ARBA" id="ARBA00011947"/>
    </source>
</evidence>
<dbReference type="SUPFAM" id="SSF55831">
    <property type="entry name" value="Thymidylate synthase/dCMP hydroxymethylase"/>
    <property type="match status" value="1"/>
</dbReference>